<organism evidence="1">
    <name type="scientific">Pseudomonas fluorescens (strain SBW25)</name>
    <dbReference type="NCBI Taxonomy" id="216595"/>
    <lineage>
        <taxon>Bacteria</taxon>
        <taxon>Pseudomonadati</taxon>
        <taxon>Pseudomonadota</taxon>
        <taxon>Gammaproteobacteria</taxon>
        <taxon>Pseudomonadales</taxon>
        <taxon>Pseudomonadaceae</taxon>
        <taxon>Pseudomonas</taxon>
    </lineage>
</organism>
<protein>
    <submittedName>
        <fullName evidence="1">Uncharacterized protein</fullName>
    </submittedName>
</protein>
<geneLocation type="plasmid" evidence="1">
    <name>pQBR57</name>
</geneLocation>
<name>A0A0G4E4Y0_PSEFS</name>
<sequence>MVAMSSVALSCGVAEDDIQHHYLMQPNLWNLLTVNFSRGFPVLELSI</sequence>
<accession>A0A0G4E4Y0</accession>
<dbReference type="EMBL" id="LN713926">
    <property type="protein sequence ID" value="CEK42234.1"/>
    <property type="molecule type" value="Genomic_DNA"/>
</dbReference>
<proteinExistence type="predicted"/>
<reference evidence="1" key="1">
    <citation type="submission" date="2014-12" db="EMBL/GenBank/DDBJ databases">
        <authorList>
            <person name="Hall J."/>
        </authorList>
    </citation>
    <scope>NUCLEOTIDE SEQUENCE [LARGE SCALE GENOMIC DNA]</scope>
    <source>
        <strain evidence="1">SBW25</strain>
        <plasmid evidence="1">pQBR57</plasmid>
    </source>
</reference>
<keyword evidence="1" id="KW-0614">Plasmid</keyword>
<reference evidence="1" key="2">
    <citation type="submission" date="2015-06" db="EMBL/GenBank/DDBJ databases">
        <title>Environmentally co-occuring mercury resistance plasmids are genetically and phenotypically diverse and confer variable context-dependent fitness effects.</title>
        <authorList>
            <person name="Hall J.P.J."/>
            <person name="Harrison E."/>
            <person name="Lilley A.K."/>
            <person name="Paterson S."/>
            <person name="Spiers A.J."/>
            <person name="Brockhurst M.A."/>
        </authorList>
    </citation>
    <scope>NUCLEOTIDE SEQUENCE [LARGE SCALE GENOMIC DNA]</scope>
    <source>
        <strain evidence="1">SBW25</strain>
        <plasmid evidence="1">pQBR57</plasmid>
    </source>
</reference>
<dbReference type="AlphaFoldDB" id="A0A0G4E4Y0"/>
<evidence type="ECO:0000313" key="1">
    <source>
        <dbReference type="EMBL" id="CEK42234.1"/>
    </source>
</evidence>
<gene>
    <name evidence="1" type="ORF">PQBR57_0281</name>
</gene>